<feature type="domain" description="AMP-dependent synthetase/ligase" evidence="3">
    <location>
        <begin position="82"/>
        <end position="272"/>
    </location>
</feature>
<evidence type="ECO:0000256" key="1">
    <source>
        <dbReference type="ARBA" id="ARBA00006432"/>
    </source>
</evidence>
<name>A0A7Z0EBR6_9MICO</name>
<dbReference type="Gene3D" id="3.40.50.12780">
    <property type="entry name" value="N-terminal domain of ligase-like"/>
    <property type="match status" value="1"/>
</dbReference>
<feature type="domain" description="AMP-binding enzyme C-terminal" evidence="4">
    <location>
        <begin position="323"/>
        <end position="398"/>
    </location>
</feature>
<keyword evidence="2 5" id="KW-0436">Ligase</keyword>
<dbReference type="GO" id="GO:0006631">
    <property type="term" value="P:fatty acid metabolic process"/>
    <property type="evidence" value="ECO:0007669"/>
    <property type="project" value="TreeGrafter"/>
</dbReference>
<protein>
    <submittedName>
        <fullName evidence="5">Acyl-CoA synthetase (AMP-forming)/AMP-acid ligase II</fullName>
    </submittedName>
</protein>
<dbReference type="Pfam" id="PF13193">
    <property type="entry name" value="AMP-binding_C"/>
    <property type="match status" value="1"/>
</dbReference>
<dbReference type="SUPFAM" id="SSF56801">
    <property type="entry name" value="Acetyl-CoA synthetase-like"/>
    <property type="match status" value="1"/>
</dbReference>
<comment type="similarity">
    <text evidence="1">Belongs to the ATP-dependent AMP-binding enzyme family.</text>
</comment>
<dbReference type="InterPro" id="IPR045851">
    <property type="entry name" value="AMP-bd_C_sf"/>
</dbReference>
<sequence length="417" mass="43834">MNLDRVVLSRGPLSLTLRQLEEQIAARRRHLGAVTARLIPLSLSDPVELAVSIWAVRESGGIPLAGDDRWETEFWARQSALAAAAIPPPGAAWAAFSSGSSGNPRVILRSEHSWAASFPWLSTVLAVTDDDTLYLPVPTASSLTLFSLAYARAVGAAVRFPPGHTVSPGDLAHVTVLHGTPNSLQSVVDAIESGVPHRLRLAVIGGATLPPSLRERAESAGLRVVSYYGAAELSFVAFDPDGLGLRAVPGVETRVDDGALWVRSPTIALGYLADALGSLRRDDSGWATVGDLVTLHPHGILRLAGRGDGAILTAAATVIPEDVEAGLRSLPGVADAVVFELPGPRDGSLVAAAVELSVGSGAPTLRELREQAKIVLATSHLPRIWFGPDSLPRTLTGKPARAQIRRDALDGKLPRLG</sequence>
<dbReference type="AlphaFoldDB" id="A0A7Z0EBR6"/>
<evidence type="ECO:0000256" key="2">
    <source>
        <dbReference type="ARBA" id="ARBA00022598"/>
    </source>
</evidence>
<accession>A0A7Z0EBR6</accession>
<dbReference type="EMBL" id="JACCFM010000001">
    <property type="protein sequence ID" value="NYJ18690.1"/>
    <property type="molecule type" value="Genomic_DNA"/>
</dbReference>
<dbReference type="InterPro" id="IPR000873">
    <property type="entry name" value="AMP-dep_synth/lig_dom"/>
</dbReference>
<reference evidence="5 6" key="1">
    <citation type="submission" date="2020-07" db="EMBL/GenBank/DDBJ databases">
        <title>Sequencing the genomes of 1000 actinobacteria strains.</title>
        <authorList>
            <person name="Klenk H.-P."/>
        </authorList>
    </citation>
    <scope>NUCLEOTIDE SEQUENCE [LARGE SCALE GENOMIC DNA]</scope>
    <source>
        <strain evidence="5 6">LI1</strain>
    </source>
</reference>
<dbReference type="Pfam" id="PF00501">
    <property type="entry name" value="AMP-binding"/>
    <property type="match status" value="1"/>
</dbReference>
<proteinExistence type="inferred from homology"/>
<dbReference type="InterPro" id="IPR042099">
    <property type="entry name" value="ANL_N_sf"/>
</dbReference>
<dbReference type="RefSeq" id="WP_343062428.1">
    <property type="nucleotide sequence ID" value="NZ_JACCFM010000001.1"/>
</dbReference>
<organism evidence="5 6">
    <name type="scientific">Glaciibacter psychrotolerans</name>
    <dbReference type="NCBI Taxonomy" id="670054"/>
    <lineage>
        <taxon>Bacteria</taxon>
        <taxon>Bacillati</taxon>
        <taxon>Actinomycetota</taxon>
        <taxon>Actinomycetes</taxon>
        <taxon>Micrococcales</taxon>
        <taxon>Microbacteriaceae</taxon>
        <taxon>Glaciibacter</taxon>
    </lineage>
</organism>
<dbReference type="PANTHER" id="PTHR43201">
    <property type="entry name" value="ACYL-COA SYNTHETASE"/>
    <property type="match status" value="1"/>
</dbReference>
<dbReference type="GO" id="GO:0031956">
    <property type="term" value="F:medium-chain fatty acid-CoA ligase activity"/>
    <property type="evidence" value="ECO:0007669"/>
    <property type="project" value="TreeGrafter"/>
</dbReference>
<dbReference type="Proteomes" id="UP000537260">
    <property type="component" value="Unassembled WGS sequence"/>
</dbReference>
<evidence type="ECO:0000313" key="5">
    <source>
        <dbReference type="EMBL" id="NYJ18690.1"/>
    </source>
</evidence>
<dbReference type="CDD" id="cd04433">
    <property type="entry name" value="AFD_class_I"/>
    <property type="match status" value="1"/>
</dbReference>
<dbReference type="Gene3D" id="3.30.300.30">
    <property type="match status" value="1"/>
</dbReference>
<evidence type="ECO:0000313" key="6">
    <source>
        <dbReference type="Proteomes" id="UP000537260"/>
    </source>
</evidence>
<dbReference type="PANTHER" id="PTHR43201:SF5">
    <property type="entry name" value="MEDIUM-CHAIN ACYL-COA LIGASE ACSF2, MITOCHONDRIAL"/>
    <property type="match status" value="1"/>
</dbReference>
<gene>
    <name evidence="5" type="ORF">HNR05_000481</name>
</gene>
<evidence type="ECO:0000259" key="3">
    <source>
        <dbReference type="Pfam" id="PF00501"/>
    </source>
</evidence>
<dbReference type="InterPro" id="IPR025110">
    <property type="entry name" value="AMP-bd_C"/>
</dbReference>
<evidence type="ECO:0000259" key="4">
    <source>
        <dbReference type="Pfam" id="PF13193"/>
    </source>
</evidence>
<keyword evidence="6" id="KW-1185">Reference proteome</keyword>
<comment type="caution">
    <text evidence="5">The sequence shown here is derived from an EMBL/GenBank/DDBJ whole genome shotgun (WGS) entry which is preliminary data.</text>
</comment>